<proteinExistence type="predicted"/>
<dbReference type="EMBL" id="ML145166">
    <property type="protein sequence ID" value="TBU55557.1"/>
    <property type="molecule type" value="Genomic_DNA"/>
</dbReference>
<dbReference type="AlphaFoldDB" id="A0A4Q9PMS8"/>
<keyword evidence="2" id="KW-1185">Reference proteome</keyword>
<name>A0A4Q9PMS8_9APHY</name>
<accession>A0A4Q9PMS8</accession>
<organism evidence="1 2">
    <name type="scientific">Dichomitus squalens</name>
    <dbReference type="NCBI Taxonomy" id="114155"/>
    <lineage>
        <taxon>Eukaryota</taxon>
        <taxon>Fungi</taxon>
        <taxon>Dikarya</taxon>
        <taxon>Basidiomycota</taxon>
        <taxon>Agaricomycotina</taxon>
        <taxon>Agaricomycetes</taxon>
        <taxon>Polyporales</taxon>
        <taxon>Polyporaceae</taxon>
        <taxon>Dichomitus</taxon>
    </lineage>
</organism>
<sequence length="62" mass="6641">MHLKIGCRWDALGNFDPVGAPASTVVRMSSARVTVDRTVPAVAPKQTTVAGRERKEAPIVQP</sequence>
<dbReference type="Proteomes" id="UP000292082">
    <property type="component" value="Unassembled WGS sequence"/>
</dbReference>
<gene>
    <name evidence="1" type="ORF">BD310DRAFT_933356</name>
</gene>
<reference evidence="1 2" key="1">
    <citation type="submission" date="2019-01" db="EMBL/GenBank/DDBJ databases">
        <title>Draft genome sequences of three monokaryotic isolates of the white-rot basidiomycete fungus Dichomitus squalens.</title>
        <authorList>
            <consortium name="DOE Joint Genome Institute"/>
            <person name="Lopez S.C."/>
            <person name="Andreopoulos B."/>
            <person name="Pangilinan J."/>
            <person name="Lipzen A."/>
            <person name="Riley R."/>
            <person name="Ahrendt S."/>
            <person name="Ng V."/>
            <person name="Barry K."/>
            <person name="Daum C."/>
            <person name="Grigoriev I.V."/>
            <person name="Hilden K.S."/>
            <person name="Makela M.R."/>
            <person name="de Vries R.P."/>
        </authorList>
    </citation>
    <scope>NUCLEOTIDE SEQUENCE [LARGE SCALE GENOMIC DNA]</scope>
    <source>
        <strain evidence="1 2">CBS 464.89</strain>
    </source>
</reference>
<protein>
    <submittedName>
        <fullName evidence="1">Uncharacterized protein</fullName>
    </submittedName>
</protein>
<evidence type="ECO:0000313" key="1">
    <source>
        <dbReference type="EMBL" id="TBU55557.1"/>
    </source>
</evidence>
<evidence type="ECO:0000313" key="2">
    <source>
        <dbReference type="Proteomes" id="UP000292082"/>
    </source>
</evidence>